<comment type="caution">
    <text evidence="1">The sequence shown here is derived from an EMBL/GenBank/DDBJ whole genome shotgun (WGS) entry which is preliminary data.</text>
</comment>
<accession>A0ACB8EH25</accession>
<gene>
    <name evidence="1" type="primary">PLXND1_3</name>
    <name evidence="1" type="ORF">K3G42_016718</name>
</gene>
<evidence type="ECO:0000313" key="1">
    <source>
        <dbReference type="EMBL" id="KAH7991919.1"/>
    </source>
</evidence>
<name>A0ACB8EH25_9SAUR</name>
<evidence type="ECO:0000313" key="2">
    <source>
        <dbReference type="Proteomes" id="UP000827872"/>
    </source>
</evidence>
<keyword evidence="2" id="KW-1185">Reference proteome</keyword>
<proteinExistence type="predicted"/>
<organism evidence="1 2">
    <name type="scientific">Sphaerodactylus townsendi</name>
    <dbReference type="NCBI Taxonomy" id="933632"/>
    <lineage>
        <taxon>Eukaryota</taxon>
        <taxon>Metazoa</taxon>
        <taxon>Chordata</taxon>
        <taxon>Craniata</taxon>
        <taxon>Vertebrata</taxon>
        <taxon>Euteleostomi</taxon>
        <taxon>Lepidosauria</taxon>
        <taxon>Squamata</taxon>
        <taxon>Bifurcata</taxon>
        <taxon>Gekkota</taxon>
        <taxon>Sphaerodactylidae</taxon>
        <taxon>Sphaerodactylus</taxon>
    </lineage>
</organism>
<reference evidence="1" key="1">
    <citation type="submission" date="2021-08" db="EMBL/GenBank/DDBJ databases">
        <title>The first chromosome-level gecko genome reveals the dynamic sex chromosomes of Neotropical dwarf geckos (Sphaerodactylidae: Sphaerodactylus).</title>
        <authorList>
            <person name="Pinto B.J."/>
            <person name="Keating S.E."/>
            <person name="Gamble T."/>
        </authorList>
    </citation>
    <scope>NUCLEOTIDE SEQUENCE</scope>
    <source>
        <strain evidence="1">TG3544</strain>
    </source>
</reference>
<dbReference type="Proteomes" id="UP000827872">
    <property type="component" value="Linkage Group LG03"/>
</dbReference>
<dbReference type="EMBL" id="CM037616">
    <property type="protein sequence ID" value="KAH7991919.1"/>
    <property type="molecule type" value="Genomic_DNA"/>
</dbReference>
<protein>
    <submittedName>
        <fullName evidence="1">Plexin-D1</fullName>
    </submittedName>
</protein>
<sequence length="518" mass="55493">MVAPDRRGAKPDRRRALWCLCLLLLLLLPVPGGGLSVQHKFVSATATNNFALDGSGSKIYLAAVNRLYQLSGPSLTLEVEEQVGPREDSPLCHAPQLPQASCEHAKKPTDNYNKLLQPDPEQGILVVCGSVYQGFCQLRSMDNISVVAVAFPPGAAGGHEQVPVFPSMLNVAANHANASTVGLVLRQPGRAPRLLVASTYTGWGSAFFPRNQSLEDHRFENTPEIAIRALDARGDLARLFTFDINPSDDNVFKIKQGAKERHRLTFVRAFLHRGSQAPPPAPPAPPPRPQGDPGSQGAPFPDRASPSGRPAGSYAYLALNSEANAREKESHLQSLLARICLGDATTLNGSDGGAETKKLTESYIQMGLQCGTGGGVAGGALFHRLVSVFPARAALQVAAGSPGPPPPEELLFGVFEKAVGGPGPGGRLAPVPSALCVFRFAEIEEAIRKARHSCFVAPDAGLVAVLDSVVQGTGPACEKRRIQNMHYEAYTHYFVYNLQLNQAKSMLRSYFHPRTVPE</sequence>